<dbReference type="Proteomes" id="UP000325787">
    <property type="component" value="Chromosome"/>
</dbReference>
<dbReference type="PANTHER" id="PTHR24567">
    <property type="entry name" value="CRP FAMILY TRANSCRIPTIONAL REGULATORY PROTEIN"/>
    <property type="match status" value="1"/>
</dbReference>
<dbReference type="SUPFAM" id="SSF51206">
    <property type="entry name" value="cAMP-binding domain-like"/>
    <property type="match status" value="1"/>
</dbReference>
<dbReference type="GO" id="GO:0003700">
    <property type="term" value="F:DNA-binding transcription factor activity"/>
    <property type="evidence" value="ECO:0007669"/>
    <property type="project" value="TreeGrafter"/>
</dbReference>
<feature type="domain" description="Cyclic nucleotide-binding" evidence="1">
    <location>
        <begin position="134"/>
        <end position="237"/>
    </location>
</feature>
<dbReference type="PANTHER" id="PTHR24567:SF74">
    <property type="entry name" value="HTH-TYPE TRANSCRIPTIONAL REGULATOR ARCR"/>
    <property type="match status" value="1"/>
</dbReference>
<dbReference type="Pfam" id="PF19307">
    <property type="entry name" value="SrpI-like"/>
    <property type="match status" value="1"/>
</dbReference>
<dbReference type="NCBIfam" id="NF041163">
    <property type="entry name" value="encap_f2b"/>
    <property type="match status" value="1"/>
</dbReference>
<sequence length="508" mass="56051">MSTPLRRGSSEWPYRSSFRGGYRLGSLSGRLLIGGAPVTVTDSPTPEVDTEQPRLSLGTAAARNLATTTKTVPQMQNITSRWLLKVLPWVQVSGGVYRVNRRMTYALGDGRLTFSNIGAEVSVVPRELTELPLLHGFEDDEVLSSMAGRFEQREFAPGDVLVERGQPEDQVVLIAHGKVEKVGVGEYGDRTVVGVLADGDYFGDRVLAGPRDAWEYTVRAITQVTALVLRWQDFEQLNGAAGGLRAHIQQALGAEGRKQNAQGEALIELAAGHEGEPDLPATYVEYELSPREYELSVAQTILRVHSRVADLYNHPMNQTEQQLRLTIEALRERQEYEMVNNRGFGLLHNTDLKQRVRTRNGAPTPDDMDELLSIVWKQPTAFLAHPRVIAAFGRECNKRGLYPSTVDFNGHHVPSWRGVPVLPCNKIEVTERRTSSVILLRAGEENQGVVGLHEVGLPEEVQPGLSVRFMGIDDKAIISYLVSAYYSAAILVPDAAGVLENVQLGTED</sequence>
<dbReference type="SMART" id="SM00100">
    <property type="entry name" value="cNMP"/>
    <property type="match status" value="1"/>
</dbReference>
<evidence type="ECO:0000313" key="2">
    <source>
        <dbReference type="EMBL" id="QFZ19565.1"/>
    </source>
</evidence>
<organism evidence="2 3">
    <name type="scientific">Saccharothrix syringae</name>
    <name type="common">Nocardiopsis syringae</name>
    <dbReference type="NCBI Taxonomy" id="103733"/>
    <lineage>
        <taxon>Bacteria</taxon>
        <taxon>Bacillati</taxon>
        <taxon>Actinomycetota</taxon>
        <taxon>Actinomycetes</taxon>
        <taxon>Pseudonocardiales</taxon>
        <taxon>Pseudonocardiaceae</taxon>
        <taxon>Saccharothrix</taxon>
    </lineage>
</organism>
<dbReference type="Gene3D" id="2.60.120.10">
    <property type="entry name" value="Jelly Rolls"/>
    <property type="match status" value="1"/>
</dbReference>
<name>A0A5Q0H0Z4_SACSY</name>
<dbReference type="GO" id="GO:0005829">
    <property type="term" value="C:cytosol"/>
    <property type="evidence" value="ECO:0007669"/>
    <property type="project" value="TreeGrafter"/>
</dbReference>
<dbReference type="OrthoDB" id="181419at2"/>
<evidence type="ECO:0000313" key="3">
    <source>
        <dbReference type="Proteomes" id="UP000325787"/>
    </source>
</evidence>
<keyword evidence="3" id="KW-1185">Reference proteome</keyword>
<dbReference type="InterPro" id="IPR000595">
    <property type="entry name" value="cNMP-bd_dom"/>
</dbReference>
<evidence type="ECO:0000259" key="1">
    <source>
        <dbReference type="PROSITE" id="PS50042"/>
    </source>
</evidence>
<dbReference type="PROSITE" id="PS50042">
    <property type="entry name" value="CNMP_BINDING_3"/>
    <property type="match status" value="1"/>
</dbReference>
<gene>
    <name evidence="2" type="ORF">EKG83_20890</name>
</gene>
<dbReference type="InterPro" id="IPR045641">
    <property type="entry name" value="SrpI-like"/>
</dbReference>
<dbReference type="Pfam" id="PF00027">
    <property type="entry name" value="cNMP_binding"/>
    <property type="match status" value="1"/>
</dbReference>
<dbReference type="EMBL" id="CP034550">
    <property type="protein sequence ID" value="QFZ19565.1"/>
    <property type="molecule type" value="Genomic_DNA"/>
</dbReference>
<dbReference type="AlphaFoldDB" id="A0A5Q0H0Z4"/>
<accession>A0A5Q0H0Z4</accession>
<proteinExistence type="predicted"/>
<protein>
    <submittedName>
        <fullName evidence="2">Cyclic nucleotide-binding domain-containing protein</fullName>
    </submittedName>
</protein>
<dbReference type="KEGG" id="ssyi:EKG83_20890"/>
<dbReference type="InterPro" id="IPR018490">
    <property type="entry name" value="cNMP-bd_dom_sf"/>
</dbReference>
<dbReference type="InterPro" id="IPR014710">
    <property type="entry name" value="RmlC-like_jellyroll"/>
</dbReference>
<reference evidence="3" key="1">
    <citation type="journal article" date="2021" name="Curr. Microbiol.">
        <title>Complete genome of nocamycin-producing strain Saccharothrix syringae NRRL B-16468 reveals the biosynthetic potential for secondary metabolites.</title>
        <authorList>
            <person name="Mo X."/>
            <person name="Yang S."/>
        </authorList>
    </citation>
    <scope>NUCLEOTIDE SEQUENCE [LARGE SCALE GENOMIC DNA]</scope>
    <source>
        <strain evidence="3">ATCC 51364 / DSM 43886 / JCM 6844 / KCTC 9398 / NBRC 14523 / NRRL B-16468 / INA 2240</strain>
    </source>
</reference>
<dbReference type="InterPro" id="IPR049817">
    <property type="entry name" value="Encap_f2b"/>
</dbReference>
<dbReference type="InterPro" id="IPR050397">
    <property type="entry name" value="Env_Response_Regulators"/>
</dbReference>
<dbReference type="CDD" id="cd00038">
    <property type="entry name" value="CAP_ED"/>
    <property type="match status" value="1"/>
</dbReference>